<organism evidence="3 4">
    <name type="scientific">Streptomyces calvus</name>
    <dbReference type="NCBI Taxonomy" id="67282"/>
    <lineage>
        <taxon>Bacteria</taxon>
        <taxon>Bacillati</taxon>
        <taxon>Actinomycetota</taxon>
        <taxon>Actinomycetes</taxon>
        <taxon>Kitasatosporales</taxon>
        <taxon>Streptomycetaceae</taxon>
        <taxon>Streptomyces</taxon>
    </lineage>
</organism>
<gene>
    <name evidence="3" type="ORF">FHS33_004122</name>
</gene>
<feature type="domain" description="Thioredoxin" evidence="2">
    <location>
        <begin position="34"/>
        <end position="157"/>
    </location>
</feature>
<protein>
    <submittedName>
        <fullName evidence="3">Thioredoxin</fullName>
    </submittedName>
</protein>
<comment type="caution">
    <text evidence="3">The sequence shown here is derived from an EMBL/GenBank/DDBJ whole genome shotgun (WGS) entry which is preliminary data.</text>
</comment>
<sequence length="157" mass="16601">MNRSLAVAATAVAVLLGGAAVPAAAAPAPAAPAPAAPAPAPASAAATTDIPSVVDVTSANYAQVMQWSHTKPVVLDFTADWCYWCQKQKPYLQKYNTEDNGAWVWARVDVDDNPDLSRKYGVRGIPALLNIQNGQEAGSRLVGFDGPTSLRTWLNRL</sequence>
<dbReference type="EMBL" id="JACJIE010000010">
    <property type="protein sequence ID" value="MBA8945673.1"/>
    <property type="molecule type" value="Genomic_DNA"/>
</dbReference>
<name>A0AA40SFW4_9ACTN</name>
<evidence type="ECO:0000313" key="3">
    <source>
        <dbReference type="EMBL" id="MBA8945673.1"/>
    </source>
</evidence>
<dbReference type="InterPro" id="IPR013766">
    <property type="entry name" value="Thioredoxin_domain"/>
</dbReference>
<dbReference type="Gene3D" id="3.40.30.10">
    <property type="entry name" value="Glutaredoxin"/>
    <property type="match status" value="1"/>
</dbReference>
<dbReference type="InterPro" id="IPR036249">
    <property type="entry name" value="Thioredoxin-like_sf"/>
</dbReference>
<dbReference type="CDD" id="cd02947">
    <property type="entry name" value="TRX_family"/>
    <property type="match status" value="1"/>
</dbReference>
<feature type="signal peptide" evidence="1">
    <location>
        <begin position="1"/>
        <end position="25"/>
    </location>
</feature>
<proteinExistence type="predicted"/>
<dbReference type="PANTHER" id="PTHR43601">
    <property type="entry name" value="THIOREDOXIN, MITOCHONDRIAL"/>
    <property type="match status" value="1"/>
</dbReference>
<evidence type="ECO:0000259" key="2">
    <source>
        <dbReference type="PROSITE" id="PS51352"/>
    </source>
</evidence>
<evidence type="ECO:0000256" key="1">
    <source>
        <dbReference type="SAM" id="SignalP"/>
    </source>
</evidence>
<keyword evidence="1" id="KW-0732">Signal</keyword>
<dbReference type="RefSeq" id="WP_182675026.1">
    <property type="nucleotide sequence ID" value="NZ_BMSU01000003.1"/>
</dbReference>
<reference evidence="3 4" key="1">
    <citation type="submission" date="2020-08" db="EMBL/GenBank/DDBJ databases">
        <title>Genomic Encyclopedia of Type Strains, Phase III (KMG-III): the genomes of soil and plant-associated and newly described type strains.</title>
        <authorList>
            <person name="Whitman W."/>
        </authorList>
    </citation>
    <scope>NUCLEOTIDE SEQUENCE [LARGE SCALE GENOMIC DNA]</scope>
    <source>
        <strain evidence="3 4">CECT 3271</strain>
    </source>
</reference>
<dbReference type="PANTHER" id="PTHR43601:SF3">
    <property type="entry name" value="THIOREDOXIN, MITOCHONDRIAL"/>
    <property type="match status" value="1"/>
</dbReference>
<dbReference type="PROSITE" id="PS51352">
    <property type="entry name" value="THIOREDOXIN_2"/>
    <property type="match status" value="1"/>
</dbReference>
<dbReference type="Pfam" id="PF00085">
    <property type="entry name" value="Thioredoxin"/>
    <property type="match status" value="1"/>
</dbReference>
<dbReference type="AlphaFoldDB" id="A0AA40SFW4"/>
<evidence type="ECO:0000313" key="4">
    <source>
        <dbReference type="Proteomes" id="UP000530412"/>
    </source>
</evidence>
<dbReference type="Proteomes" id="UP000530412">
    <property type="component" value="Unassembled WGS sequence"/>
</dbReference>
<accession>A0AA40SFW4</accession>
<feature type="chain" id="PRO_5041330140" evidence="1">
    <location>
        <begin position="26"/>
        <end position="157"/>
    </location>
</feature>
<dbReference type="SUPFAM" id="SSF52833">
    <property type="entry name" value="Thioredoxin-like"/>
    <property type="match status" value="1"/>
</dbReference>
<dbReference type="GO" id="GO:0045454">
    <property type="term" value="P:cell redox homeostasis"/>
    <property type="evidence" value="ECO:0007669"/>
    <property type="project" value="TreeGrafter"/>
</dbReference>